<evidence type="ECO:0000256" key="1">
    <source>
        <dbReference type="ARBA" id="ARBA00022741"/>
    </source>
</evidence>
<dbReference type="Gene3D" id="3.40.50.300">
    <property type="entry name" value="P-loop containing nucleotide triphosphate hydrolases"/>
    <property type="match status" value="1"/>
</dbReference>
<dbReference type="PANTHER" id="PTHR45626:SF51">
    <property type="entry name" value="SNF2-RELATED DOMAIN-CONTAINING PROTEIN"/>
    <property type="match status" value="1"/>
</dbReference>
<dbReference type="GO" id="GO:0008094">
    <property type="term" value="F:ATP-dependent activity, acting on DNA"/>
    <property type="evidence" value="ECO:0007669"/>
    <property type="project" value="TreeGrafter"/>
</dbReference>
<organism evidence="7 8">
    <name type="scientific">Jaminaea rosea</name>
    <dbReference type="NCBI Taxonomy" id="1569628"/>
    <lineage>
        <taxon>Eukaryota</taxon>
        <taxon>Fungi</taxon>
        <taxon>Dikarya</taxon>
        <taxon>Basidiomycota</taxon>
        <taxon>Ustilaginomycotina</taxon>
        <taxon>Exobasidiomycetes</taxon>
        <taxon>Microstromatales</taxon>
        <taxon>Microstromatales incertae sedis</taxon>
        <taxon>Jaminaea</taxon>
    </lineage>
</organism>
<evidence type="ECO:0000256" key="2">
    <source>
        <dbReference type="ARBA" id="ARBA00022801"/>
    </source>
</evidence>
<evidence type="ECO:0000256" key="3">
    <source>
        <dbReference type="ARBA" id="ARBA00022840"/>
    </source>
</evidence>
<feature type="compositionally biased region" description="Basic and acidic residues" evidence="5">
    <location>
        <begin position="1031"/>
        <end position="1062"/>
    </location>
</feature>
<dbReference type="PANTHER" id="PTHR45626">
    <property type="entry name" value="TRANSCRIPTION TERMINATION FACTOR 2-RELATED"/>
    <property type="match status" value="1"/>
</dbReference>
<evidence type="ECO:0000256" key="5">
    <source>
        <dbReference type="SAM" id="MobiDB-lite"/>
    </source>
</evidence>
<dbReference type="SMART" id="SM00487">
    <property type="entry name" value="DEXDc"/>
    <property type="match status" value="1"/>
</dbReference>
<dbReference type="RefSeq" id="XP_025364521.1">
    <property type="nucleotide sequence ID" value="XM_025509855.1"/>
</dbReference>
<keyword evidence="3" id="KW-0067">ATP-binding</keyword>
<evidence type="ECO:0000313" key="8">
    <source>
        <dbReference type="Proteomes" id="UP000245884"/>
    </source>
</evidence>
<dbReference type="CDD" id="cd18793">
    <property type="entry name" value="SF2_C_SNF"/>
    <property type="match status" value="1"/>
</dbReference>
<feature type="compositionally biased region" description="Acidic residues" evidence="5">
    <location>
        <begin position="35"/>
        <end position="53"/>
    </location>
</feature>
<feature type="region of interest" description="Disordered" evidence="5">
    <location>
        <begin position="389"/>
        <end position="411"/>
    </location>
</feature>
<dbReference type="SMART" id="SM00490">
    <property type="entry name" value="HELICc"/>
    <property type="match status" value="1"/>
</dbReference>
<reference evidence="7 8" key="1">
    <citation type="journal article" date="2018" name="Mol. Biol. Evol.">
        <title>Broad Genomic Sampling Reveals a Smut Pathogenic Ancestry of the Fungal Clade Ustilaginomycotina.</title>
        <authorList>
            <person name="Kijpornyongpan T."/>
            <person name="Mondo S.J."/>
            <person name="Barry K."/>
            <person name="Sandor L."/>
            <person name="Lee J."/>
            <person name="Lipzen A."/>
            <person name="Pangilinan J."/>
            <person name="LaButti K."/>
            <person name="Hainaut M."/>
            <person name="Henrissat B."/>
            <person name="Grigoriev I.V."/>
            <person name="Spatafora J.W."/>
            <person name="Aime M.C."/>
        </authorList>
    </citation>
    <scope>NUCLEOTIDE SEQUENCE [LARGE SCALE GENOMIC DNA]</scope>
    <source>
        <strain evidence="7 8">MCA 5214</strain>
    </source>
</reference>
<accession>A0A316UX84</accession>
<keyword evidence="1" id="KW-0547">Nucleotide-binding</keyword>
<dbReference type="GeneID" id="37031678"/>
<dbReference type="PROSITE" id="PS51194">
    <property type="entry name" value="HELICASE_CTER"/>
    <property type="match status" value="1"/>
</dbReference>
<feature type="coiled-coil region" evidence="4">
    <location>
        <begin position="573"/>
        <end position="615"/>
    </location>
</feature>
<dbReference type="STRING" id="1569628.A0A316UX84"/>
<dbReference type="InterPro" id="IPR038718">
    <property type="entry name" value="SNF2-like_sf"/>
</dbReference>
<evidence type="ECO:0000256" key="4">
    <source>
        <dbReference type="SAM" id="Coils"/>
    </source>
</evidence>
<dbReference type="GO" id="GO:0006281">
    <property type="term" value="P:DNA repair"/>
    <property type="evidence" value="ECO:0007669"/>
    <property type="project" value="TreeGrafter"/>
</dbReference>
<dbReference type="OrthoDB" id="2801544at2759"/>
<sequence length="1162" mass="129285">MAPPAASASSSAAGAADATMKKVKVKKKAQKEWWESSDEDEESSDEEAPDYDENSPLRLIDTLSTQDIARLASVNGLSDLYEILPSPRPDANLSKYPPAVAAFMANLVDCAEPLANLRTTLHPYQRRTLAVMLQREYAPDGLQGGILAEEMGTGKTVECLSLISATRGSIPDVPPEDSFGTPEGHITIKIQSATSRSLRDMCIRRIRLNRGTSMLAGQEELPDHLFRQLWQARPYFQRFLPYTARSEFSRNPIREPQATTVFLSCATLVITPATLQSHWTGEIDKHILSLRVLVVGQSDVIPPPELLASDWDVVLMSFERFAKEADVVLSQLARLRWRRLVVDEGNKLSGSSRLVDLATTQLQFQSRWMVSGTPAEALIGTGSTNWSAVEQAASTSPSESPPPAAIIRRPWTKDEKKDIDERLFRLIANFLRTPPFYDIDLVAYGHEPLFWAKQRWSEFVSKPLFPDKNIPPTDEGIKLLFAILCKTMVRNQPADVAKDRPLPPLHRHYVPVHLSEPERKSYNVLQALIAANAALSEREGEDYFFHPSNRKWLIQIISNLSLACLHFAPPDRVAQARDAIQLLSRRLEDEKWKGSKELEEALAQLQAAVDDREWARQGADVAYKIEGLSKEIVNAWTWRQVPGSDRLAASDVLRAQKAFGEVVTDHRDSALDDLDELIQEEMITRGVQERHKFIADEQSRRASEEEVRKIREEYEKDGYIFSGDQTLKYSAKHVHAQPNKSKKDMEVNAKLRLLGSAAASSLDDHVLHNKHKSSKAATTTASTGDHEEDPLPPWLRLPATSPFLNTRITSLSSTKLLALISMLGTHSAPTLIFSSQDNSLYEISACLDVLSLNDARFRHRIFTSGVKQATLDRYVAMFKSGELDILLIKTDKGSKGLDLYRATRVVFVEPEGTPSVERQAIKRAWRQGQERAVDVYYLYAVGTFEERITNMMRDKLHSRGGASSGDSIVRTTQQVAPGDGGVVSLLADPVMRDFVAYPKYIPAASKEETKEREGGARLSFGLFAPAELEAREEGRRRAERVRQEQRDRAMAEALEEKVKTEENGESAVSGLMDEAESASGGSSAIRIKEEPRDDDVDLSVVGEEQDGTSSSTSRDHRTKRKISPNKEKLGFLPISKKAATSSSTGLGSKAKSKTNGNAKAIS</sequence>
<dbReference type="InterPro" id="IPR027417">
    <property type="entry name" value="P-loop_NTPase"/>
</dbReference>
<dbReference type="InterPro" id="IPR014001">
    <property type="entry name" value="Helicase_ATP-bd"/>
</dbReference>
<feature type="compositionally biased region" description="Low complexity" evidence="5">
    <location>
        <begin position="1"/>
        <end position="18"/>
    </location>
</feature>
<dbReference type="Proteomes" id="UP000245884">
    <property type="component" value="Unassembled WGS sequence"/>
</dbReference>
<proteinExistence type="predicted"/>
<dbReference type="AlphaFoldDB" id="A0A316UX84"/>
<dbReference type="Pfam" id="PF00176">
    <property type="entry name" value="SNF2-rel_dom"/>
    <property type="match status" value="1"/>
</dbReference>
<dbReference type="GO" id="GO:0005524">
    <property type="term" value="F:ATP binding"/>
    <property type="evidence" value="ECO:0007669"/>
    <property type="project" value="UniProtKB-KW"/>
</dbReference>
<name>A0A316UX84_9BASI</name>
<dbReference type="Gene3D" id="3.40.50.10810">
    <property type="entry name" value="Tandem AAA-ATPase domain"/>
    <property type="match status" value="2"/>
</dbReference>
<dbReference type="EMBL" id="KZ819662">
    <property type="protein sequence ID" value="PWN29909.1"/>
    <property type="molecule type" value="Genomic_DNA"/>
</dbReference>
<keyword evidence="2" id="KW-0378">Hydrolase</keyword>
<dbReference type="InterPro" id="IPR001650">
    <property type="entry name" value="Helicase_C-like"/>
</dbReference>
<dbReference type="GO" id="GO:0005634">
    <property type="term" value="C:nucleus"/>
    <property type="evidence" value="ECO:0007669"/>
    <property type="project" value="TreeGrafter"/>
</dbReference>
<feature type="region of interest" description="Disordered" evidence="5">
    <location>
        <begin position="765"/>
        <end position="791"/>
    </location>
</feature>
<dbReference type="GO" id="GO:0016787">
    <property type="term" value="F:hydrolase activity"/>
    <property type="evidence" value="ECO:0007669"/>
    <property type="project" value="UniProtKB-KW"/>
</dbReference>
<dbReference type="InterPro" id="IPR049730">
    <property type="entry name" value="SNF2/RAD54-like_C"/>
</dbReference>
<keyword evidence="8" id="KW-1185">Reference proteome</keyword>
<dbReference type="SUPFAM" id="SSF52540">
    <property type="entry name" value="P-loop containing nucleoside triphosphate hydrolases"/>
    <property type="match status" value="2"/>
</dbReference>
<feature type="region of interest" description="Disordered" evidence="5">
    <location>
        <begin position="1031"/>
        <end position="1162"/>
    </location>
</feature>
<gene>
    <name evidence="7" type="ORF">BDZ90DRAFT_764</name>
</gene>
<feature type="region of interest" description="Disordered" evidence="5">
    <location>
        <begin position="1"/>
        <end position="54"/>
    </location>
</feature>
<keyword evidence="4" id="KW-0175">Coiled coil</keyword>
<evidence type="ECO:0000313" key="7">
    <source>
        <dbReference type="EMBL" id="PWN29909.1"/>
    </source>
</evidence>
<dbReference type="InterPro" id="IPR050628">
    <property type="entry name" value="SNF2_RAD54_helicase_TF"/>
</dbReference>
<feature type="domain" description="Helicase C-terminal" evidence="6">
    <location>
        <begin position="815"/>
        <end position="976"/>
    </location>
</feature>
<dbReference type="Pfam" id="PF00271">
    <property type="entry name" value="Helicase_C"/>
    <property type="match status" value="1"/>
</dbReference>
<feature type="compositionally biased region" description="Polar residues" evidence="5">
    <location>
        <begin position="1153"/>
        <end position="1162"/>
    </location>
</feature>
<dbReference type="InterPro" id="IPR000330">
    <property type="entry name" value="SNF2_N"/>
</dbReference>
<evidence type="ECO:0000259" key="6">
    <source>
        <dbReference type="PROSITE" id="PS51194"/>
    </source>
</evidence>
<protein>
    <recommendedName>
        <fullName evidence="6">Helicase C-terminal domain-containing protein</fullName>
    </recommendedName>
</protein>